<dbReference type="PANTHER" id="PTHR30136:SF24">
    <property type="entry name" value="HTH-TYPE TRANSCRIPTIONAL REPRESSOR ALLR"/>
    <property type="match status" value="1"/>
</dbReference>
<comment type="caution">
    <text evidence="6">The sequence shown here is derived from an EMBL/GenBank/DDBJ whole genome shotgun (WGS) entry which is preliminary data.</text>
</comment>
<dbReference type="GO" id="GO:0003677">
    <property type="term" value="F:DNA binding"/>
    <property type="evidence" value="ECO:0007669"/>
    <property type="project" value="UniProtKB-KW"/>
</dbReference>
<evidence type="ECO:0000313" key="6">
    <source>
        <dbReference type="EMBL" id="MCT8973530.1"/>
    </source>
</evidence>
<dbReference type="AlphaFoldDB" id="A0AAW5QZT0"/>
<sequence length="250" mass="27672">MSTIDKAMAVLSAFTIDTPELGVTEISRALDLNKVVVHRLLRELEANGMIEQDPDSKRYRLGYEVLKLATRKLSSANLLRTAIPHLDALREETGESVHLSIKRGEAILRLYIVQTRHFLRYSADVGDESPIHCTAAGKILLAYSNPDTWRELIARSIARFGERVPTDIDALCDELESLRSGKVAVDDEVFQSHLRAFACPVFDSHGRVTAAVSCGGISERVPRKRFPAMIAAIENSCATISRELGLCKPD</sequence>
<keyword evidence="7" id="KW-1185">Reference proteome</keyword>
<name>A0AAW5QZT0_9HYPH</name>
<dbReference type="EMBL" id="JALIDZ010000007">
    <property type="protein sequence ID" value="MCT8973530.1"/>
    <property type="molecule type" value="Genomic_DNA"/>
</dbReference>
<dbReference type="Pfam" id="PF09339">
    <property type="entry name" value="HTH_IclR"/>
    <property type="match status" value="1"/>
</dbReference>
<accession>A0AAW5QZT0</accession>
<gene>
    <name evidence="6" type="ORF">MUB46_16830</name>
</gene>
<dbReference type="Pfam" id="PF01614">
    <property type="entry name" value="IclR_C"/>
    <property type="match status" value="1"/>
</dbReference>
<dbReference type="SUPFAM" id="SSF55781">
    <property type="entry name" value="GAF domain-like"/>
    <property type="match status" value="1"/>
</dbReference>
<evidence type="ECO:0000259" key="5">
    <source>
        <dbReference type="PROSITE" id="PS51078"/>
    </source>
</evidence>
<dbReference type="InterPro" id="IPR005471">
    <property type="entry name" value="Tscrpt_reg_IclR_N"/>
</dbReference>
<dbReference type="InterPro" id="IPR014757">
    <property type="entry name" value="Tscrpt_reg_IclR_C"/>
</dbReference>
<dbReference type="FunFam" id="1.10.10.10:FF:000056">
    <property type="entry name" value="IclR family transcriptional regulator"/>
    <property type="match status" value="1"/>
</dbReference>
<evidence type="ECO:0000259" key="4">
    <source>
        <dbReference type="PROSITE" id="PS51077"/>
    </source>
</evidence>
<dbReference type="InterPro" id="IPR036390">
    <property type="entry name" value="WH_DNA-bd_sf"/>
</dbReference>
<protein>
    <submittedName>
        <fullName evidence="6">IclR family transcriptional regulator</fullName>
    </submittedName>
</protein>
<proteinExistence type="predicted"/>
<feature type="domain" description="IclR-ED" evidence="5">
    <location>
        <begin position="64"/>
        <end position="246"/>
    </location>
</feature>
<dbReference type="Proteomes" id="UP001320898">
    <property type="component" value="Unassembled WGS sequence"/>
</dbReference>
<dbReference type="SMART" id="SM00346">
    <property type="entry name" value="HTH_ICLR"/>
    <property type="match status" value="1"/>
</dbReference>
<dbReference type="PANTHER" id="PTHR30136">
    <property type="entry name" value="HELIX-TURN-HELIX TRANSCRIPTIONAL REGULATOR, ICLR FAMILY"/>
    <property type="match status" value="1"/>
</dbReference>
<keyword evidence="1" id="KW-0805">Transcription regulation</keyword>
<keyword evidence="3" id="KW-0804">Transcription</keyword>
<evidence type="ECO:0000256" key="2">
    <source>
        <dbReference type="ARBA" id="ARBA00023125"/>
    </source>
</evidence>
<dbReference type="InterPro" id="IPR029016">
    <property type="entry name" value="GAF-like_dom_sf"/>
</dbReference>
<dbReference type="RefSeq" id="WP_261617093.1">
    <property type="nucleotide sequence ID" value="NZ_JALIDZ010000007.1"/>
</dbReference>
<evidence type="ECO:0000256" key="1">
    <source>
        <dbReference type="ARBA" id="ARBA00023015"/>
    </source>
</evidence>
<dbReference type="InterPro" id="IPR036388">
    <property type="entry name" value="WH-like_DNA-bd_sf"/>
</dbReference>
<feature type="domain" description="HTH iclR-type" evidence="4">
    <location>
        <begin position="1"/>
        <end position="63"/>
    </location>
</feature>
<dbReference type="PROSITE" id="PS51078">
    <property type="entry name" value="ICLR_ED"/>
    <property type="match status" value="1"/>
</dbReference>
<dbReference type="Gene3D" id="1.10.10.10">
    <property type="entry name" value="Winged helix-like DNA-binding domain superfamily/Winged helix DNA-binding domain"/>
    <property type="match status" value="1"/>
</dbReference>
<evidence type="ECO:0000313" key="7">
    <source>
        <dbReference type="Proteomes" id="UP001320898"/>
    </source>
</evidence>
<dbReference type="PROSITE" id="PS51077">
    <property type="entry name" value="HTH_ICLR"/>
    <property type="match status" value="1"/>
</dbReference>
<dbReference type="GO" id="GO:0003700">
    <property type="term" value="F:DNA-binding transcription factor activity"/>
    <property type="evidence" value="ECO:0007669"/>
    <property type="project" value="TreeGrafter"/>
</dbReference>
<organism evidence="6 7">
    <name type="scientific">Microbaculum marinisediminis</name>
    <dbReference type="NCBI Taxonomy" id="2931392"/>
    <lineage>
        <taxon>Bacteria</taxon>
        <taxon>Pseudomonadati</taxon>
        <taxon>Pseudomonadota</taxon>
        <taxon>Alphaproteobacteria</taxon>
        <taxon>Hyphomicrobiales</taxon>
        <taxon>Tepidamorphaceae</taxon>
        <taxon>Microbaculum</taxon>
    </lineage>
</organism>
<dbReference type="SUPFAM" id="SSF46785">
    <property type="entry name" value="Winged helix' DNA-binding domain"/>
    <property type="match status" value="1"/>
</dbReference>
<evidence type="ECO:0000256" key="3">
    <source>
        <dbReference type="ARBA" id="ARBA00023163"/>
    </source>
</evidence>
<dbReference type="Gene3D" id="3.30.450.40">
    <property type="match status" value="1"/>
</dbReference>
<dbReference type="InterPro" id="IPR050707">
    <property type="entry name" value="HTH_MetabolicPath_Reg"/>
</dbReference>
<keyword evidence="2" id="KW-0238">DNA-binding</keyword>
<dbReference type="GO" id="GO:0045892">
    <property type="term" value="P:negative regulation of DNA-templated transcription"/>
    <property type="evidence" value="ECO:0007669"/>
    <property type="project" value="TreeGrafter"/>
</dbReference>
<reference evidence="6 7" key="1">
    <citation type="submission" date="2022-04" db="EMBL/GenBank/DDBJ databases">
        <authorList>
            <person name="Ye Y.-Q."/>
            <person name="Du Z.-J."/>
        </authorList>
    </citation>
    <scope>NUCLEOTIDE SEQUENCE [LARGE SCALE GENOMIC DNA]</scope>
    <source>
        <strain evidence="6 7">A6E488</strain>
    </source>
</reference>